<dbReference type="InterPro" id="IPR007325">
    <property type="entry name" value="KFase/CYL"/>
</dbReference>
<dbReference type="PANTHER" id="PTHR31118:SF12">
    <property type="entry name" value="CYCLASE-LIKE PROTEIN 2"/>
    <property type="match status" value="1"/>
</dbReference>
<organism evidence="1 2">
    <name type="scientific">Breoghania corrubedonensis</name>
    <dbReference type="NCBI Taxonomy" id="665038"/>
    <lineage>
        <taxon>Bacteria</taxon>
        <taxon>Pseudomonadati</taxon>
        <taxon>Pseudomonadota</taxon>
        <taxon>Alphaproteobacteria</taxon>
        <taxon>Hyphomicrobiales</taxon>
        <taxon>Stappiaceae</taxon>
        <taxon>Breoghania</taxon>
    </lineage>
</organism>
<dbReference type="InterPro" id="IPR037175">
    <property type="entry name" value="KFase_sf"/>
</dbReference>
<protein>
    <submittedName>
        <fullName evidence="1">Kynurenine formamidase</fullName>
    </submittedName>
</protein>
<name>A0A2T5V6D0_9HYPH</name>
<dbReference type="RefSeq" id="WP_107990860.1">
    <property type="nucleotide sequence ID" value="NZ_QAYG01000007.1"/>
</dbReference>
<dbReference type="GO" id="GO:0019441">
    <property type="term" value="P:L-tryptophan catabolic process to kynurenine"/>
    <property type="evidence" value="ECO:0007669"/>
    <property type="project" value="InterPro"/>
</dbReference>
<accession>A0A2T5V6D0</accession>
<dbReference type="EMBL" id="QAYG01000007">
    <property type="protein sequence ID" value="PTW59315.1"/>
    <property type="molecule type" value="Genomic_DNA"/>
</dbReference>
<evidence type="ECO:0000313" key="1">
    <source>
        <dbReference type="EMBL" id="PTW59315.1"/>
    </source>
</evidence>
<proteinExistence type="predicted"/>
<dbReference type="Gene3D" id="3.50.30.50">
    <property type="entry name" value="Putative cyclase"/>
    <property type="match status" value="1"/>
</dbReference>
<dbReference type="PANTHER" id="PTHR31118">
    <property type="entry name" value="CYCLASE-LIKE PROTEIN 2"/>
    <property type="match status" value="1"/>
</dbReference>
<dbReference type="AlphaFoldDB" id="A0A2T5V6D0"/>
<dbReference type="SUPFAM" id="SSF102198">
    <property type="entry name" value="Putative cyclase"/>
    <property type="match status" value="1"/>
</dbReference>
<gene>
    <name evidence="1" type="ORF">C8N35_10728</name>
</gene>
<dbReference type="Pfam" id="PF04199">
    <property type="entry name" value="Cyclase"/>
    <property type="match status" value="1"/>
</dbReference>
<reference evidence="1 2" key="1">
    <citation type="submission" date="2018-04" db="EMBL/GenBank/DDBJ databases">
        <title>Genomic Encyclopedia of Archaeal and Bacterial Type Strains, Phase II (KMG-II): from individual species to whole genera.</title>
        <authorList>
            <person name="Goeker M."/>
        </authorList>
    </citation>
    <scope>NUCLEOTIDE SEQUENCE [LARGE SCALE GENOMIC DNA]</scope>
    <source>
        <strain evidence="1 2">DSM 23382</strain>
    </source>
</reference>
<keyword evidence="2" id="KW-1185">Reference proteome</keyword>
<sequence>MTRIVDLTLPLEDGLPAPGRLVRPVVIPHTTHESSRKFKQGTPDDLLTFNTWYLGMLDHSGTHIDALSHNDPGGLPVDQMPVEWFMGKAVCLDLRHVGDKGDITARDMEEASAKAGVKVDGHIVLMCTGINARHWPDPVICTMNPQVTAEATHWLHDHGSRVHGVEGPSTDRMEENLFVNHRICRDLKMVHYEWMWNLEEVIGVGEFQFQGIPLRIKGASGSPVRALAFVDE</sequence>
<dbReference type="OrthoDB" id="9777007at2"/>
<dbReference type="GO" id="GO:0004061">
    <property type="term" value="F:arylformamidase activity"/>
    <property type="evidence" value="ECO:0007669"/>
    <property type="project" value="InterPro"/>
</dbReference>
<dbReference type="Proteomes" id="UP000244081">
    <property type="component" value="Unassembled WGS sequence"/>
</dbReference>
<evidence type="ECO:0000313" key="2">
    <source>
        <dbReference type="Proteomes" id="UP000244081"/>
    </source>
</evidence>
<comment type="caution">
    <text evidence="1">The sequence shown here is derived from an EMBL/GenBank/DDBJ whole genome shotgun (WGS) entry which is preliminary data.</text>
</comment>